<reference evidence="2 3" key="1">
    <citation type="submission" date="2020-12" db="EMBL/GenBank/DDBJ databases">
        <title>FDA dAtabase for Regulatory Grade micrObial Sequences (FDA-ARGOS): Supporting development and validation of Infectious Disease Dx tests.</title>
        <authorList>
            <person name="Sproer C."/>
            <person name="Gronow S."/>
            <person name="Severitt S."/>
            <person name="Schroder I."/>
            <person name="Tallon L."/>
            <person name="Sadzewicz L."/>
            <person name="Zhao X."/>
            <person name="Boylan J."/>
            <person name="Ott S."/>
            <person name="Bowen H."/>
            <person name="Vavikolanu K."/>
            <person name="Mehta A."/>
            <person name="Aluvathingal J."/>
            <person name="Nadendla S."/>
            <person name="Lowell S."/>
            <person name="Myers T."/>
            <person name="Yan Y."/>
            <person name="Sichtig H."/>
        </authorList>
    </citation>
    <scope>NUCLEOTIDE SEQUENCE [LARGE SCALE GENOMIC DNA]</scope>
    <source>
        <strain evidence="2 3">FDAARGOS_881</strain>
        <plasmid evidence="2 3">unnamed1</plasmid>
    </source>
</reference>
<accession>A0A7T3AEL1</accession>
<gene>
    <name evidence="2" type="ORF">I6G38_19995</name>
</gene>
<dbReference type="PANTHER" id="PTHR34310:SF5">
    <property type="entry name" value="DUF427 DOMAIN PROTEIN (AFU_ORTHOLOGUE AFUA_3G02220)"/>
    <property type="match status" value="1"/>
</dbReference>
<dbReference type="EMBL" id="CP065714">
    <property type="protein sequence ID" value="QPT11191.1"/>
    <property type="molecule type" value="Genomic_DNA"/>
</dbReference>
<evidence type="ECO:0000259" key="1">
    <source>
        <dbReference type="Pfam" id="PF04248"/>
    </source>
</evidence>
<evidence type="ECO:0000313" key="3">
    <source>
        <dbReference type="Proteomes" id="UP000594836"/>
    </source>
</evidence>
<dbReference type="PANTHER" id="PTHR34310">
    <property type="entry name" value="DUF427 DOMAIN PROTEIN (AFU_ORTHOLOGUE AFUA_3G02220)"/>
    <property type="match status" value="1"/>
</dbReference>
<protein>
    <submittedName>
        <fullName evidence="2">DUF427 domain-containing protein</fullName>
    </submittedName>
</protein>
<dbReference type="AlphaFoldDB" id="A0A7T3AEL1"/>
<dbReference type="Pfam" id="PF04248">
    <property type="entry name" value="NTP_transf_9"/>
    <property type="match status" value="1"/>
</dbReference>
<sequence>MVSAVWNDATIAASDKTVIVDGNHYFPPEAVDHTRLEGSDHSSVCPVKGRARYYHVRVGEECNLNAAWAYPNPTPRAEAIRDHVAFWKGVEVA</sequence>
<dbReference type="RefSeq" id="WP_084280925.1">
    <property type="nucleotide sequence ID" value="NZ_CP065714.1"/>
</dbReference>
<feature type="domain" description="DUF427" evidence="1">
    <location>
        <begin position="2"/>
        <end position="88"/>
    </location>
</feature>
<geneLocation type="plasmid" evidence="2 3">
    <name>unnamed1</name>
</geneLocation>
<dbReference type="InterPro" id="IPR007361">
    <property type="entry name" value="DUF427"/>
</dbReference>
<dbReference type="Gene3D" id="2.170.150.40">
    <property type="entry name" value="Domain of unknown function (DUF427)"/>
    <property type="match status" value="1"/>
</dbReference>
<proteinExistence type="predicted"/>
<dbReference type="InterPro" id="IPR038694">
    <property type="entry name" value="DUF427_sf"/>
</dbReference>
<organism evidence="2 3">
    <name type="scientific">Sphingomonas paucimobilis</name>
    <name type="common">Pseudomonas paucimobilis</name>
    <dbReference type="NCBI Taxonomy" id="13689"/>
    <lineage>
        <taxon>Bacteria</taxon>
        <taxon>Pseudomonadati</taxon>
        <taxon>Pseudomonadota</taxon>
        <taxon>Alphaproteobacteria</taxon>
        <taxon>Sphingomonadales</taxon>
        <taxon>Sphingomonadaceae</taxon>
        <taxon>Sphingomonas</taxon>
    </lineage>
</organism>
<dbReference type="Proteomes" id="UP000594836">
    <property type="component" value="Plasmid unnamed1"/>
</dbReference>
<keyword evidence="2" id="KW-0614">Plasmid</keyword>
<evidence type="ECO:0000313" key="2">
    <source>
        <dbReference type="EMBL" id="QPT11191.1"/>
    </source>
</evidence>
<name>A0A7T3AEL1_SPHPI</name>